<dbReference type="PRINTS" id="PR00792">
    <property type="entry name" value="PEPSIN"/>
</dbReference>
<dbReference type="GO" id="GO:0004190">
    <property type="term" value="F:aspartic-type endopeptidase activity"/>
    <property type="evidence" value="ECO:0007669"/>
    <property type="project" value="UniProtKB-KW"/>
</dbReference>
<dbReference type="Gene3D" id="2.60.40.1960">
    <property type="match status" value="1"/>
</dbReference>
<reference evidence="6 7" key="1">
    <citation type="journal article" date="2021" name="Elife">
        <title>Chloroplast acquisition without the gene transfer in kleptoplastic sea slugs, Plakobranchus ocellatus.</title>
        <authorList>
            <person name="Maeda T."/>
            <person name="Takahashi S."/>
            <person name="Yoshida T."/>
            <person name="Shimamura S."/>
            <person name="Takaki Y."/>
            <person name="Nagai Y."/>
            <person name="Toyoda A."/>
            <person name="Suzuki Y."/>
            <person name="Arimoto A."/>
            <person name="Ishii H."/>
            <person name="Satoh N."/>
            <person name="Nishiyama T."/>
            <person name="Hasebe M."/>
            <person name="Maruyama T."/>
            <person name="Minagawa J."/>
            <person name="Obokata J."/>
            <person name="Shigenobu S."/>
        </authorList>
    </citation>
    <scope>NUCLEOTIDE SEQUENCE [LARGE SCALE GENOMIC DNA]</scope>
</reference>
<accession>A0AAV4D6D4</accession>
<feature type="active site" evidence="2">
    <location>
        <position position="44"/>
    </location>
</feature>
<evidence type="ECO:0000313" key="6">
    <source>
        <dbReference type="EMBL" id="GFO39759.1"/>
    </source>
</evidence>
<comment type="caution">
    <text evidence="6">The sequence shown here is derived from an EMBL/GenBank/DDBJ whole genome shotgun (WGS) entry which is preliminary data.</text>
</comment>
<evidence type="ECO:0000313" key="7">
    <source>
        <dbReference type="Proteomes" id="UP000735302"/>
    </source>
</evidence>
<dbReference type="PANTHER" id="PTHR47966:SF51">
    <property type="entry name" value="BETA-SITE APP-CLEAVING ENZYME, ISOFORM A-RELATED"/>
    <property type="match status" value="1"/>
</dbReference>
<feature type="domain" description="Peptidase A1" evidence="5">
    <location>
        <begin position="26"/>
        <end position="341"/>
    </location>
</feature>
<keyword evidence="4" id="KW-0064">Aspartyl protease</keyword>
<proteinExistence type="inferred from homology"/>
<dbReference type="PROSITE" id="PS00141">
    <property type="entry name" value="ASP_PROTEASE"/>
    <property type="match status" value="2"/>
</dbReference>
<evidence type="ECO:0000256" key="3">
    <source>
        <dbReference type="PIRSR" id="PIRSR601461-2"/>
    </source>
</evidence>
<feature type="active site" evidence="2">
    <location>
        <position position="231"/>
    </location>
</feature>
<dbReference type="InterPro" id="IPR001969">
    <property type="entry name" value="Aspartic_peptidase_AS"/>
</dbReference>
<dbReference type="InterPro" id="IPR033121">
    <property type="entry name" value="PEPTIDASE_A1"/>
</dbReference>
<dbReference type="FunFam" id="2.40.70.10:FF:000044">
    <property type="entry name" value="Lysosomal aspartic protease"/>
    <property type="match status" value="1"/>
</dbReference>
<evidence type="ECO:0000256" key="4">
    <source>
        <dbReference type="RuleBase" id="RU000454"/>
    </source>
</evidence>
<dbReference type="InterPro" id="IPR001461">
    <property type="entry name" value="Aspartic_peptidase_A1"/>
</dbReference>
<dbReference type="FunFam" id="2.40.70.10:FF:000008">
    <property type="entry name" value="Cathepsin D"/>
    <property type="match status" value="1"/>
</dbReference>
<sequence length="350" mass="38218">MRHLEQSQRSGVLAQVNLSFFKGAQNYGPITIGSPGQDFNVIFDTGSADLWIPSVRCLQENIPCQRHNKYDSAYSSTYEPIGKAFNITYESGQVMGYLSKDIITIAGMTVKDQVFAEATHESDIFANSLPDGIMGLGVSTIAASQQPTVFENMVSQKMLPAPVFSFYLSQDLSNGSSSVLTLGGTNPDLYTGNFTFLEVNAPGFWQFRMDRVRLANGAGTFCRHGCEAIADSGTPLIVGPIEETNALNQKLGARPIAVSPGLFRFDCHHTGHLPDVEIILNGQKFPLTSSEYVIKLKSVCLSVFSGMEFASGTISRWILGASFMRSYYTQFDGGTYRVGFAKSKHLSNSQ</sequence>
<keyword evidence="7" id="KW-1185">Reference proteome</keyword>
<dbReference type="Gene3D" id="2.40.70.10">
    <property type="entry name" value="Acid Proteases"/>
    <property type="match status" value="2"/>
</dbReference>
<protein>
    <submittedName>
        <fullName evidence="6">Cathepsin d</fullName>
    </submittedName>
</protein>
<keyword evidence="3" id="KW-1015">Disulfide bond</keyword>
<dbReference type="SUPFAM" id="SSF50630">
    <property type="entry name" value="Acid proteases"/>
    <property type="match status" value="1"/>
</dbReference>
<dbReference type="EMBL" id="BLXT01007506">
    <property type="protein sequence ID" value="GFO39759.1"/>
    <property type="molecule type" value="Genomic_DNA"/>
</dbReference>
<comment type="similarity">
    <text evidence="1 4">Belongs to the peptidase A1 family.</text>
</comment>
<evidence type="ECO:0000256" key="1">
    <source>
        <dbReference type="ARBA" id="ARBA00007447"/>
    </source>
</evidence>
<keyword evidence="4" id="KW-0378">Hydrolase</keyword>
<dbReference type="InterPro" id="IPR021109">
    <property type="entry name" value="Peptidase_aspartic_dom_sf"/>
</dbReference>
<evidence type="ECO:0000259" key="5">
    <source>
        <dbReference type="PROSITE" id="PS51767"/>
    </source>
</evidence>
<dbReference type="PROSITE" id="PS51767">
    <property type="entry name" value="PEPTIDASE_A1"/>
    <property type="match status" value="1"/>
</dbReference>
<evidence type="ECO:0000256" key="2">
    <source>
        <dbReference type="PIRSR" id="PIRSR601461-1"/>
    </source>
</evidence>
<dbReference type="Proteomes" id="UP000735302">
    <property type="component" value="Unassembled WGS sequence"/>
</dbReference>
<name>A0AAV4D6D4_9GAST</name>
<dbReference type="Pfam" id="PF00026">
    <property type="entry name" value="Asp"/>
    <property type="match status" value="1"/>
</dbReference>
<keyword evidence="4" id="KW-0645">Protease</keyword>
<dbReference type="AlphaFoldDB" id="A0AAV4D6D4"/>
<dbReference type="GO" id="GO:0006508">
    <property type="term" value="P:proteolysis"/>
    <property type="evidence" value="ECO:0007669"/>
    <property type="project" value="UniProtKB-KW"/>
</dbReference>
<organism evidence="6 7">
    <name type="scientific">Plakobranchus ocellatus</name>
    <dbReference type="NCBI Taxonomy" id="259542"/>
    <lineage>
        <taxon>Eukaryota</taxon>
        <taxon>Metazoa</taxon>
        <taxon>Spiralia</taxon>
        <taxon>Lophotrochozoa</taxon>
        <taxon>Mollusca</taxon>
        <taxon>Gastropoda</taxon>
        <taxon>Heterobranchia</taxon>
        <taxon>Euthyneura</taxon>
        <taxon>Panpulmonata</taxon>
        <taxon>Sacoglossa</taxon>
        <taxon>Placobranchoidea</taxon>
        <taxon>Plakobranchidae</taxon>
        <taxon>Plakobranchus</taxon>
    </lineage>
</organism>
<dbReference type="PANTHER" id="PTHR47966">
    <property type="entry name" value="BETA-SITE APP-CLEAVING ENZYME, ISOFORM A-RELATED"/>
    <property type="match status" value="1"/>
</dbReference>
<feature type="disulfide bond" evidence="3">
    <location>
        <begin position="57"/>
        <end position="64"/>
    </location>
</feature>
<gene>
    <name evidence="6" type="ORF">PoB_006626400</name>
</gene>